<sequence>MGRDEWVEKTPNQHIEKSKAPPSTKTIIDRQYQNHQHHSQNHPRRPPVPPSTPSIKTKIATAKSRDATFTVVEEAQNPLKMLLEEREDGDRPKPQVTKL</sequence>
<protein>
    <submittedName>
        <fullName evidence="2">Uncharacterized protein</fullName>
    </submittedName>
</protein>
<dbReference type="EMBL" id="CACTIH010009041">
    <property type="protein sequence ID" value="CAA3020638.1"/>
    <property type="molecule type" value="Genomic_DNA"/>
</dbReference>
<feature type="compositionally biased region" description="Basic and acidic residues" evidence="1">
    <location>
        <begin position="82"/>
        <end position="93"/>
    </location>
</feature>
<name>A0A8S0UTR6_OLEEU</name>
<reference evidence="2 3" key="1">
    <citation type="submission" date="2019-12" db="EMBL/GenBank/DDBJ databases">
        <authorList>
            <person name="Alioto T."/>
            <person name="Alioto T."/>
            <person name="Gomez Garrido J."/>
        </authorList>
    </citation>
    <scope>NUCLEOTIDE SEQUENCE [LARGE SCALE GENOMIC DNA]</scope>
</reference>
<dbReference type="Proteomes" id="UP000594638">
    <property type="component" value="Unassembled WGS sequence"/>
</dbReference>
<evidence type="ECO:0000256" key="1">
    <source>
        <dbReference type="SAM" id="MobiDB-lite"/>
    </source>
</evidence>
<feature type="region of interest" description="Disordered" evidence="1">
    <location>
        <begin position="1"/>
        <end position="55"/>
    </location>
</feature>
<organism evidence="2 3">
    <name type="scientific">Olea europaea subsp. europaea</name>
    <dbReference type="NCBI Taxonomy" id="158383"/>
    <lineage>
        <taxon>Eukaryota</taxon>
        <taxon>Viridiplantae</taxon>
        <taxon>Streptophyta</taxon>
        <taxon>Embryophyta</taxon>
        <taxon>Tracheophyta</taxon>
        <taxon>Spermatophyta</taxon>
        <taxon>Magnoliopsida</taxon>
        <taxon>eudicotyledons</taxon>
        <taxon>Gunneridae</taxon>
        <taxon>Pentapetalae</taxon>
        <taxon>asterids</taxon>
        <taxon>lamiids</taxon>
        <taxon>Lamiales</taxon>
        <taxon>Oleaceae</taxon>
        <taxon>Oleeae</taxon>
        <taxon>Olea</taxon>
    </lineage>
</organism>
<gene>
    <name evidence="2" type="ORF">OLEA9_A022134</name>
</gene>
<feature type="compositionally biased region" description="Basic residues" evidence="1">
    <location>
        <begin position="35"/>
        <end position="45"/>
    </location>
</feature>
<proteinExistence type="predicted"/>
<accession>A0A8S0UTR6</accession>
<evidence type="ECO:0000313" key="2">
    <source>
        <dbReference type="EMBL" id="CAA3020638.1"/>
    </source>
</evidence>
<dbReference type="Gramene" id="OE9A022134T1">
    <property type="protein sequence ID" value="OE9A022134C1"/>
    <property type="gene ID" value="OE9A022134"/>
</dbReference>
<dbReference type="AlphaFoldDB" id="A0A8S0UTR6"/>
<keyword evidence="3" id="KW-1185">Reference proteome</keyword>
<comment type="caution">
    <text evidence="2">The sequence shown here is derived from an EMBL/GenBank/DDBJ whole genome shotgun (WGS) entry which is preliminary data.</text>
</comment>
<evidence type="ECO:0000313" key="3">
    <source>
        <dbReference type="Proteomes" id="UP000594638"/>
    </source>
</evidence>
<feature type="region of interest" description="Disordered" evidence="1">
    <location>
        <begin position="80"/>
        <end position="99"/>
    </location>
</feature>